<accession>A0ABW2G2Z6</accession>
<evidence type="ECO:0000256" key="1">
    <source>
        <dbReference type="ARBA" id="ARBA00023015"/>
    </source>
</evidence>
<dbReference type="InterPro" id="IPR025996">
    <property type="entry name" value="MT1864/Rv1816-like_C"/>
</dbReference>
<dbReference type="SUPFAM" id="SSF46689">
    <property type="entry name" value="Homeodomain-like"/>
    <property type="match status" value="1"/>
</dbReference>
<keyword evidence="3" id="KW-0804">Transcription</keyword>
<organism evidence="6 7">
    <name type="scientific">Kitasatospora paranensis</name>
    <dbReference type="NCBI Taxonomy" id="258053"/>
    <lineage>
        <taxon>Bacteria</taxon>
        <taxon>Bacillati</taxon>
        <taxon>Actinomycetota</taxon>
        <taxon>Actinomycetes</taxon>
        <taxon>Kitasatosporales</taxon>
        <taxon>Streptomycetaceae</taxon>
        <taxon>Kitasatospora</taxon>
    </lineage>
</organism>
<proteinExistence type="predicted"/>
<dbReference type="InterPro" id="IPR001647">
    <property type="entry name" value="HTH_TetR"/>
</dbReference>
<dbReference type="SUPFAM" id="SSF48498">
    <property type="entry name" value="Tetracyclin repressor-like, C-terminal domain"/>
    <property type="match status" value="1"/>
</dbReference>
<keyword evidence="2 4" id="KW-0238">DNA-binding</keyword>
<dbReference type="PANTHER" id="PTHR30055:SF243">
    <property type="entry name" value="HTH-TYPE TRANSCRIPTIONAL REGULATOR RV1816"/>
    <property type="match status" value="1"/>
</dbReference>
<dbReference type="PROSITE" id="PS50977">
    <property type="entry name" value="HTH_TETR_2"/>
    <property type="match status" value="1"/>
</dbReference>
<gene>
    <name evidence="6" type="ORF">ACFQMG_30600</name>
</gene>
<evidence type="ECO:0000256" key="3">
    <source>
        <dbReference type="ARBA" id="ARBA00023163"/>
    </source>
</evidence>
<evidence type="ECO:0000313" key="6">
    <source>
        <dbReference type="EMBL" id="MFC7183906.1"/>
    </source>
</evidence>
<name>A0ABW2G2Z6_9ACTN</name>
<dbReference type="InterPro" id="IPR036271">
    <property type="entry name" value="Tet_transcr_reg_TetR-rel_C_sf"/>
</dbReference>
<dbReference type="EMBL" id="JBHTAJ010000081">
    <property type="protein sequence ID" value="MFC7183906.1"/>
    <property type="molecule type" value="Genomic_DNA"/>
</dbReference>
<dbReference type="Proteomes" id="UP001596435">
    <property type="component" value="Unassembled WGS sequence"/>
</dbReference>
<feature type="DNA-binding region" description="H-T-H motif" evidence="4">
    <location>
        <begin position="37"/>
        <end position="56"/>
    </location>
</feature>
<sequence length="238" mass="25041">MPDSAQTPRQRYRAQVQDEIKQAALDQIAEGGTGALSLNAIAKSMGVSGPALYKYFRNRDDLLTALIEDGYGDVAAAVRGAAEGAAQLPARARLHALAEAYRAWALGQPHRYLLLAGTPSAGYQAPPHTVDSARAVLGPFLAVLGAGRPWPAAEALHGGLRRWVEETPAVGAWVHEHAPQADPVPVLAAVLVLWSRLHGVVSLEVEGHYQGMGHDPGALLAVEMDALADALGLAPVAR</sequence>
<protein>
    <submittedName>
        <fullName evidence="6">TetR/AcrR family transcriptional regulator</fullName>
    </submittedName>
</protein>
<dbReference type="PANTHER" id="PTHR30055">
    <property type="entry name" value="HTH-TYPE TRANSCRIPTIONAL REGULATOR RUTR"/>
    <property type="match status" value="1"/>
</dbReference>
<dbReference type="Pfam" id="PF00440">
    <property type="entry name" value="TetR_N"/>
    <property type="match status" value="1"/>
</dbReference>
<keyword evidence="1" id="KW-0805">Transcription regulation</keyword>
<reference evidence="7" key="1">
    <citation type="journal article" date="2019" name="Int. J. Syst. Evol. Microbiol.">
        <title>The Global Catalogue of Microorganisms (GCM) 10K type strain sequencing project: providing services to taxonomists for standard genome sequencing and annotation.</title>
        <authorList>
            <consortium name="The Broad Institute Genomics Platform"/>
            <consortium name="The Broad Institute Genome Sequencing Center for Infectious Disease"/>
            <person name="Wu L."/>
            <person name="Ma J."/>
        </authorList>
    </citation>
    <scope>NUCLEOTIDE SEQUENCE [LARGE SCALE GENOMIC DNA]</scope>
    <source>
        <strain evidence="7">CGMCC 1.12859</strain>
    </source>
</reference>
<evidence type="ECO:0000256" key="2">
    <source>
        <dbReference type="ARBA" id="ARBA00023125"/>
    </source>
</evidence>
<dbReference type="PRINTS" id="PR00455">
    <property type="entry name" value="HTHTETR"/>
</dbReference>
<keyword evidence="7" id="KW-1185">Reference proteome</keyword>
<comment type="caution">
    <text evidence="6">The sequence shown here is derived from an EMBL/GenBank/DDBJ whole genome shotgun (WGS) entry which is preliminary data.</text>
</comment>
<dbReference type="RefSeq" id="WP_345704484.1">
    <property type="nucleotide sequence ID" value="NZ_BAABKV010000001.1"/>
</dbReference>
<feature type="domain" description="HTH tetR-type" evidence="5">
    <location>
        <begin position="14"/>
        <end position="74"/>
    </location>
</feature>
<dbReference type="InterPro" id="IPR050109">
    <property type="entry name" value="HTH-type_TetR-like_transc_reg"/>
</dbReference>
<evidence type="ECO:0000256" key="4">
    <source>
        <dbReference type="PROSITE-ProRule" id="PRU00335"/>
    </source>
</evidence>
<dbReference type="InterPro" id="IPR009057">
    <property type="entry name" value="Homeodomain-like_sf"/>
</dbReference>
<dbReference type="Pfam" id="PF13305">
    <property type="entry name" value="TetR_C_33"/>
    <property type="match status" value="1"/>
</dbReference>
<dbReference type="Gene3D" id="1.10.357.10">
    <property type="entry name" value="Tetracycline Repressor, domain 2"/>
    <property type="match status" value="1"/>
</dbReference>
<evidence type="ECO:0000313" key="7">
    <source>
        <dbReference type="Proteomes" id="UP001596435"/>
    </source>
</evidence>
<evidence type="ECO:0000259" key="5">
    <source>
        <dbReference type="PROSITE" id="PS50977"/>
    </source>
</evidence>